<name>A0A0A9ABW6_ARUDO</name>
<proteinExistence type="predicted"/>
<reference evidence="2" key="2">
    <citation type="journal article" date="2015" name="Data Brief">
        <title>Shoot transcriptome of the giant reed, Arundo donax.</title>
        <authorList>
            <person name="Barrero R.A."/>
            <person name="Guerrero F.D."/>
            <person name="Moolhuijzen P."/>
            <person name="Goolsby J.A."/>
            <person name="Tidwell J."/>
            <person name="Bellgard S.E."/>
            <person name="Bellgard M.I."/>
        </authorList>
    </citation>
    <scope>NUCLEOTIDE SEQUENCE</scope>
    <source>
        <tissue evidence="2">Shoot tissue taken approximately 20 cm above the soil surface</tissue>
    </source>
</reference>
<dbReference type="EMBL" id="GBRH01249319">
    <property type="protein sequence ID" value="JAD48576.1"/>
    <property type="molecule type" value="Transcribed_RNA"/>
</dbReference>
<accession>A0A0A9ABW6</accession>
<sequence length="27" mass="2744">MLMSMAPRPALPTGAVEAMTSARGPTV</sequence>
<dbReference type="AlphaFoldDB" id="A0A0A9ABW6"/>
<organism evidence="2">
    <name type="scientific">Arundo donax</name>
    <name type="common">Giant reed</name>
    <name type="synonym">Donax arundinaceus</name>
    <dbReference type="NCBI Taxonomy" id="35708"/>
    <lineage>
        <taxon>Eukaryota</taxon>
        <taxon>Viridiplantae</taxon>
        <taxon>Streptophyta</taxon>
        <taxon>Embryophyta</taxon>
        <taxon>Tracheophyta</taxon>
        <taxon>Spermatophyta</taxon>
        <taxon>Magnoliopsida</taxon>
        <taxon>Liliopsida</taxon>
        <taxon>Poales</taxon>
        <taxon>Poaceae</taxon>
        <taxon>PACMAD clade</taxon>
        <taxon>Arundinoideae</taxon>
        <taxon>Arundineae</taxon>
        <taxon>Arundo</taxon>
    </lineage>
</organism>
<feature type="region of interest" description="Disordered" evidence="1">
    <location>
        <begin position="1"/>
        <end position="27"/>
    </location>
</feature>
<protein>
    <submittedName>
        <fullName evidence="2">HMNGT</fullName>
    </submittedName>
</protein>
<reference evidence="2" key="1">
    <citation type="submission" date="2014-09" db="EMBL/GenBank/DDBJ databases">
        <authorList>
            <person name="Magalhaes I.L.F."/>
            <person name="Oliveira U."/>
            <person name="Santos F.R."/>
            <person name="Vidigal T.H.D.A."/>
            <person name="Brescovit A.D."/>
            <person name="Santos A.J."/>
        </authorList>
    </citation>
    <scope>NUCLEOTIDE SEQUENCE</scope>
    <source>
        <tissue evidence="2">Shoot tissue taken approximately 20 cm above the soil surface</tissue>
    </source>
</reference>
<evidence type="ECO:0000256" key="1">
    <source>
        <dbReference type="SAM" id="MobiDB-lite"/>
    </source>
</evidence>
<evidence type="ECO:0000313" key="2">
    <source>
        <dbReference type="EMBL" id="JAD48576.1"/>
    </source>
</evidence>